<name>A0ABX0HAU4_9BACT</name>
<accession>A0ABX0HAU4</accession>
<sequence length="53" mass="6080">MQRAQARQKTGGAAGLWEEGFFCLDFLPSGRRVWYFFIKACPEQHSESGEKVQ</sequence>
<protein>
    <submittedName>
        <fullName evidence="1">Uncharacterized protein</fullName>
    </submittedName>
</protein>
<evidence type="ECO:0000313" key="2">
    <source>
        <dbReference type="Proteomes" id="UP000649799"/>
    </source>
</evidence>
<proteinExistence type="predicted"/>
<organism evidence="1 2">
    <name type="scientific">Cyclobacterium plantarum</name>
    <dbReference type="NCBI Taxonomy" id="2716263"/>
    <lineage>
        <taxon>Bacteria</taxon>
        <taxon>Pseudomonadati</taxon>
        <taxon>Bacteroidota</taxon>
        <taxon>Cytophagia</taxon>
        <taxon>Cytophagales</taxon>
        <taxon>Cyclobacteriaceae</taxon>
        <taxon>Cyclobacterium</taxon>
    </lineage>
</organism>
<gene>
    <name evidence="1" type="ORF">G9Q97_09820</name>
</gene>
<evidence type="ECO:0000313" key="1">
    <source>
        <dbReference type="EMBL" id="NHE57110.1"/>
    </source>
</evidence>
<comment type="caution">
    <text evidence="1">The sequence shown here is derived from an EMBL/GenBank/DDBJ whole genome shotgun (WGS) entry which is preliminary data.</text>
</comment>
<keyword evidence="2" id="KW-1185">Reference proteome</keyword>
<dbReference type="Proteomes" id="UP000649799">
    <property type="component" value="Unassembled WGS sequence"/>
</dbReference>
<reference evidence="1 2" key="1">
    <citation type="submission" date="2020-03" db="EMBL/GenBank/DDBJ databases">
        <title>Cyclobacterium plantarum sp. nov., a marine bacterium isolated from a coastal-marine wetland.</title>
        <authorList>
            <person name="Sanchez-Porro C."/>
            <person name="Ventosa A."/>
            <person name="Amoozegar M."/>
        </authorList>
    </citation>
    <scope>NUCLEOTIDE SEQUENCE [LARGE SCALE GENOMIC DNA]</scope>
    <source>
        <strain evidence="1 2">GBPx2</strain>
    </source>
</reference>
<dbReference type="RefSeq" id="WP_166146285.1">
    <property type="nucleotide sequence ID" value="NZ_JAANYN010000003.1"/>
</dbReference>
<dbReference type="EMBL" id="JAANYN010000003">
    <property type="protein sequence ID" value="NHE57110.1"/>
    <property type="molecule type" value="Genomic_DNA"/>
</dbReference>